<evidence type="ECO:0000259" key="11">
    <source>
        <dbReference type="Pfam" id="PF00725"/>
    </source>
</evidence>
<evidence type="ECO:0000256" key="3">
    <source>
        <dbReference type="ARBA" id="ARBA00022832"/>
    </source>
</evidence>
<keyword evidence="5" id="KW-0560">Oxidoreductase</keyword>
<evidence type="ECO:0000256" key="1">
    <source>
        <dbReference type="ARBA" id="ARBA00005005"/>
    </source>
</evidence>
<dbReference type="Gene3D" id="3.40.50.720">
    <property type="entry name" value="NAD(P)-binding Rossmann-like Domain"/>
    <property type="match status" value="1"/>
</dbReference>
<keyword evidence="4" id="KW-0442">Lipid degradation</keyword>
<evidence type="ECO:0000256" key="8">
    <source>
        <dbReference type="ARBA" id="ARBA00023239"/>
    </source>
</evidence>
<dbReference type="SUPFAM" id="SSF52096">
    <property type="entry name" value="ClpP/crotonase"/>
    <property type="match status" value="1"/>
</dbReference>
<keyword evidence="9" id="KW-0511">Multifunctional enzyme</keyword>
<dbReference type="InterPro" id="IPR001753">
    <property type="entry name" value="Enoyl-CoA_hydra/iso"/>
</dbReference>
<keyword evidence="8" id="KW-0456">Lyase</keyword>
<name>A0ABV6M3P6_9ACTN</name>
<evidence type="ECO:0000256" key="7">
    <source>
        <dbReference type="ARBA" id="ARBA00023098"/>
    </source>
</evidence>
<evidence type="ECO:0000313" key="14">
    <source>
        <dbReference type="Proteomes" id="UP001589867"/>
    </source>
</evidence>
<evidence type="ECO:0000256" key="2">
    <source>
        <dbReference type="ARBA" id="ARBA00007005"/>
    </source>
</evidence>
<evidence type="ECO:0000313" key="13">
    <source>
        <dbReference type="EMBL" id="MFC0529068.1"/>
    </source>
</evidence>
<dbReference type="Pfam" id="PF02737">
    <property type="entry name" value="3HCDH_N"/>
    <property type="match status" value="1"/>
</dbReference>
<dbReference type="Proteomes" id="UP001589867">
    <property type="component" value="Unassembled WGS sequence"/>
</dbReference>
<protein>
    <submittedName>
        <fullName evidence="13">3-hydroxyacyl-CoA dehydrogenase NAD-binding domain-containing protein</fullName>
    </submittedName>
</protein>
<evidence type="ECO:0000256" key="6">
    <source>
        <dbReference type="ARBA" id="ARBA00023027"/>
    </source>
</evidence>
<dbReference type="Gene3D" id="1.10.1040.50">
    <property type="match status" value="1"/>
</dbReference>
<reference evidence="13 14" key="1">
    <citation type="submission" date="2024-09" db="EMBL/GenBank/DDBJ databases">
        <authorList>
            <person name="Sun Q."/>
            <person name="Mori K."/>
        </authorList>
    </citation>
    <scope>NUCLEOTIDE SEQUENCE [LARGE SCALE GENOMIC DNA]</scope>
    <source>
        <strain evidence="13 14">TBRC 3947</strain>
    </source>
</reference>
<dbReference type="InterPro" id="IPR006176">
    <property type="entry name" value="3-OHacyl-CoA_DH_NAD-bd"/>
</dbReference>
<keyword evidence="14" id="KW-1185">Reference proteome</keyword>
<dbReference type="SUPFAM" id="SSF48179">
    <property type="entry name" value="6-phosphogluconate dehydrogenase C-terminal domain-like"/>
    <property type="match status" value="2"/>
</dbReference>
<proteinExistence type="inferred from homology"/>
<keyword evidence="3" id="KW-0276">Fatty acid metabolism</keyword>
<keyword evidence="7" id="KW-0443">Lipid metabolism</keyword>
<dbReference type="EMBL" id="JBHLUH010000023">
    <property type="protein sequence ID" value="MFC0529068.1"/>
    <property type="molecule type" value="Genomic_DNA"/>
</dbReference>
<dbReference type="InterPro" id="IPR008927">
    <property type="entry name" value="6-PGluconate_DH-like_C_sf"/>
</dbReference>
<evidence type="ECO:0000256" key="10">
    <source>
        <dbReference type="ARBA" id="ARBA00049556"/>
    </source>
</evidence>
<dbReference type="CDD" id="cd06558">
    <property type="entry name" value="crotonase-like"/>
    <property type="match status" value="1"/>
</dbReference>
<dbReference type="InterPro" id="IPR006108">
    <property type="entry name" value="3HC_DH_C"/>
</dbReference>
<comment type="caution">
    <text evidence="13">The sequence shown here is derived from an EMBL/GenBank/DDBJ whole genome shotgun (WGS) entry which is preliminary data.</text>
</comment>
<evidence type="ECO:0000256" key="4">
    <source>
        <dbReference type="ARBA" id="ARBA00022963"/>
    </source>
</evidence>
<evidence type="ECO:0000256" key="9">
    <source>
        <dbReference type="ARBA" id="ARBA00023268"/>
    </source>
</evidence>
<dbReference type="PANTHER" id="PTHR43612">
    <property type="entry name" value="TRIFUNCTIONAL ENZYME SUBUNIT ALPHA"/>
    <property type="match status" value="1"/>
</dbReference>
<gene>
    <name evidence="13" type="ORF">ACFFIA_15530</name>
</gene>
<evidence type="ECO:0000259" key="12">
    <source>
        <dbReference type="Pfam" id="PF02737"/>
    </source>
</evidence>
<dbReference type="SUPFAM" id="SSF51735">
    <property type="entry name" value="NAD(P)-binding Rossmann-fold domains"/>
    <property type="match status" value="1"/>
</dbReference>
<sequence length="719" mass="76100">MTDIFSWSQDADGIVTVTMDDPAQSANTMTDRFVEQLPQLLDRLEAVRDGIAGVIVTSAKETFFAGGDLGLMMRTTEDDRPAVRAMLDGVKAALRRLELLGRPVVAAINGAALGGGYEIALACHHRVALDSRAVKVGLPEVTLGLLPGGGGTTRAVRMFGLQVALERILLSGRQFGAAEALEQGLVDELATGREAMLAAARRWIAANPDARQPWDRPGYRLPGGTPSSPALWATLPTLPALLRKKAQGAPNEAAQSLLSAAVEGAQVDFDNAQVIESRYCADLICGQVSANIIQAMFFDLQAIKRGASRPAGYPPHAAGKVVVLGAGMMGAGIAYVSAKAGLDVVLKDVSVEAAARGKSYSERLLDKAVAAGRTTPEQRTAVLARITPTADIADARGADLVIEAVFEDPELKKRVIAEVLPHLAGDAVVASNTSTLPITDLAGSVRDPGGFIGLHFFSPVDRMQLLEIVVGEKTSDQTLAKAVDIAWQIGKTPIVVNDSRGFFTSRVILEFVNEAIALVGDGVPAASVEQAATQAGYPVGALALVDELTLTLARTIREQTRAGYRASGVETPVHPGWAVLDRMVDEFGRRGRSSGAGFYEYQDGRKAGLWPGLRDAFGGRNTDIPLVDMRERMLFAEALDAVRCLDSGVLRSVADANVGSILGIGFPVWTGGVLQYVNQYDGGPAGFVARARELTAAYGERFTPPPSLVARAEAGELYR</sequence>
<comment type="similarity">
    <text evidence="2">In the central section; belongs to the 3-hydroxyacyl-CoA dehydrogenase family.</text>
</comment>
<comment type="catalytic activity">
    <reaction evidence="10">
        <text>a (3S)-3-hydroxyacyl-CoA + NAD(+) = a 3-oxoacyl-CoA + NADH + H(+)</text>
        <dbReference type="Rhea" id="RHEA:22432"/>
        <dbReference type="ChEBI" id="CHEBI:15378"/>
        <dbReference type="ChEBI" id="CHEBI:57318"/>
        <dbReference type="ChEBI" id="CHEBI:57540"/>
        <dbReference type="ChEBI" id="CHEBI:57945"/>
        <dbReference type="ChEBI" id="CHEBI:90726"/>
        <dbReference type="EC" id="1.1.1.35"/>
    </reaction>
</comment>
<feature type="domain" description="3-hydroxyacyl-CoA dehydrogenase NAD binding" evidence="12">
    <location>
        <begin position="320"/>
        <end position="498"/>
    </location>
</feature>
<keyword evidence="6" id="KW-0520">NAD</keyword>
<dbReference type="InterPro" id="IPR029045">
    <property type="entry name" value="ClpP/crotonase-like_dom_sf"/>
</dbReference>
<dbReference type="Gene3D" id="3.90.226.10">
    <property type="entry name" value="2-enoyl-CoA Hydratase, Chain A, domain 1"/>
    <property type="match status" value="1"/>
</dbReference>
<feature type="domain" description="3-hydroxyacyl-CoA dehydrogenase C-terminal" evidence="11">
    <location>
        <begin position="501"/>
        <end position="601"/>
    </location>
</feature>
<dbReference type="InterPro" id="IPR036291">
    <property type="entry name" value="NAD(P)-bd_dom_sf"/>
</dbReference>
<evidence type="ECO:0000256" key="5">
    <source>
        <dbReference type="ARBA" id="ARBA00023002"/>
    </source>
</evidence>
<comment type="pathway">
    <text evidence="1">Lipid metabolism; fatty acid beta-oxidation.</text>
</comment>
<dbReference type="Pfam" id="PF00378">
    <property type="entry name" value="ECH_1"/>
    <property type="match status" value="1"/>
</dbReference>
<dbReference type="RefSeq" id="WP_377251451.1">
    <property type="nucleotide sequence ID" value="NZ_JBHLUH010000023.1"/>
</dbReference>
<accession>A0ABV6M3P6</accession>
<dbReference type="InterPro" id="IPR050136">
    <property type="entry name" value="FA_oxidation_alpha_subunit"/>
</dbReference>
<dbReference type="Pfam" id="PF00725">
    <property type="entry name" value="3HCDH"/>
    <property type="match status" value="1"/>
</dbReference>
<dbReference type="PANTHER" id="PTHR43612:SF3">
    <property type="entry name" value="TRIFUNCTIONAL ENZYME SUBUNIT ALPHA, MITOCHONDRIAL"/>
    <property type="match status" value="1"/>
</dbReference>
<organism evidence="13 14">
    <name type="scientific">Phytohabitans kaempferiae</name>
    <dbReference type="NCBI Taxonomy" id="1620943"/>
    <lineage>
        <taxon>Bacteria</taxon>
        <taxon>Bacillati</taxon>
        <taxon>Actinomycetota</taxon>
        <taxon>Actinomycetes</taxon>
        <taxon>Micromonosporales</taxon>
        <taxon>Micromonosporaceae</taxon>
    </lineage>
</organism>